<evidence type="ECO:0000256" key="1">
    <source>
        <dbReference type="ARBA" id="ARBA00006484"/>
    </source>
</evidence>
<accession>A0A1E3PFB5</accession>
<protein>
    <submittedName>
        <fullName evidence="4">NAD(P)-binding protein</fullName>
    </submittedName>
</protein>
<evidence type="ECO:0000313" key="5">
    <source>
        <dbReference type="Proteomes" id="UP000095009"/>
    </source>
</evidence>
<keyword evidence="2" id="KW-0560">Oxidoreductase</keyword>
<evidence type="ECO:0000256" key="2">
    <source>
        <dbReference type="ARBA" id="ARBA00023002"/>
    </source>
</evidence>
<dbReference type="InterPro" id="IPR002347">
    <property type="entry name" value="SDR_fam"/>
</dbReference>
<evidence type="ECO:0000256" key="3">
    <source>
        <dbReference type="RuleBase" id="RU000363"/>
    </source>
</evidence>
<organism evidence="4 5">
    <name type="scientific">Nadsonia fulvescens var. elongata DSM 6958</name>
    <dbReference type="NCBI Taxonomy" id="857566"/>
    <lineage>
        <taxon>Eukaryota</taxon>
        <taxon>Fungi</taxon>
        <taxon>Dikarya</taxon>
        <taxon>Ascomycota</taxon>
        <taxon>Saccharomycotina</taxon>
        <taxon>Dipodascomycetes</taxon>
        <taxon>Dipodascales</taxon>
        <taxon>Dipodascales incertae sedis</taxon>
        <taxon>Nadsonia</taxon>
    </lineage>
</organism>
<dbReference type="OrthoDB" id="10253736at2759"/>
<dbReference type="Proteomes" id="UP000095009">
    <property type="component" value="Unassembled WGS sequence"/>
</dbReference>
<gene>
    <name evidence="4" type="ORF">NADFUDRAFT_53081</name>
</gene>
<name>A0A1E3PFB5_9ASCO</name>
<dbReference type="PANTHER" id="PTHR24322:SF736">
    <property type="entry name" value="RETINOL DEHYDROGENASE 10"/>
    <property type="match status" value="1"/>
</dbReference>
<dbReference type="PRINTS" id="PR00080">
    <property type="entry name" value="SDRFAMILY"/>
</dbReference>
<proteinExistence type="inferred from homology"/>
<evidence type="ECO:0000313" key="4">
    <source>
        <dbReference type="EMBL" id="ODQ64103.1"/>
    </source>
</evidence>
<reference evidence="4 5" key="1">
    <citation type="journal article" date="2016" name="Proc. Natl. Acad. Sci. U.S.A.">
        <title>Comparative genomics of biotechnologically important yeasts.</title>
        <authorList>
            <person name="Riley R."/>
            <person name="Haridas S."/>
            <person name="Wolfe K.H."/>
            <person name="Lopes M.R."/>
            <person name="Hittinger C.T."/>
            <person name="Goeker M."/>
            <person name="Salamov A.A."/>
            <person name="Wisecaver J.H."/>
            <person name="Long T.M."/>
            <person name="Calvey C.H."/>
            <person name="Aerts A.L."/>
            <person name="Barry K.W."/>
            <person name="Choi C."/>
            <person name="Clum A."/>
            <person name="Coughlan A.Y."/>
            <person name="Deshpande S."/>
            <person name="Douglass A.P."/>
            <person name="Hanson S.J."/>
            <person name="Klenk H.-P."/>
            <person name="LaButti K.M."/>
            <person name="Lapidus A."/>
            <person name="Lindquist E.A."/>
            <person name="Lipzen A.M."/>
            <person name="Meier-Kolthoff J.P."/>
            <person name="Ohm R.A."/>
            <person name="Otillar R.P."/>
            <person name="Pangilinan J.L."/>
            <person name="Peng Y."/>
            <person name="Rokas A."/>
            <person name="Rosa C.A."/>
            <person name="Scheuner C."/>
            <person name="Sibirny A.A."/>
            <person name="Slot J.C."/>
            <person name="Stielow J.B."/>
            <person name="Sun H."/>
            <person name="Kurtzman C.P."/>
            <person name="Blackwell M."/>
            <person name="Grigoriev I.V."/>
            <person name="Jeffries T.W."/>
        </authorList>
    </citation>
    <scope>NUCLEOTIDE SEQUENCE [LARGE SCALE GENOMIC DNA]</scope>
    <source>
        <strain evidence="4 5">DSM 6958</strain>
    </source>
</reference>
<dbReference type="Gene3D" id="3.40.50.720">
    <property type="entry name" value="NAD(P)-binding Rossmann-like Domain"/>
    <property type="match status" value="1"/>
</dbReference>
<dbReference type="PANTHER" id="PTHR24322">
    <property type="entry name" value="PKSB"/>
    <property type="match status" value="1"/>
</dbReference>
<dbReference type="EMBL" id="KV454413">
    <property type="protein sequence ID" value="ODQ64103.1"/>
    <property type="molecule type" value="Genomic_DNA"/>
</dbReference>
<keyword evidence="5" id="KW-1185">Reference proteome</keyword>
<dbReference type="STRING" id="857566.A0A1E3PFB5"/>
<dbReference type="InterPro" id="IPR036291">
    <property type="entry name" value="NAD(P)-bd_dom_sf"/>
</dbReference>
<dbReference type="AlphaFoldDB" id="A0A1E3PFB5"/>
<comment type="similarity">
    <text evidence="1 3">Belongs to the short-chain dehydrogenases/reductases (SDR) family.</text>
</comment>
<sequence>MLKGNIRDHNVSIDDIIMILRKTICHPLSVWVFAIILLANGRNYNDSVTLRLSLIYGGIIDLIYLLNYANDHFERIRSPPWKLDPLIDVAVVTGGCSGLGKYISAILAVNSDIKVAVLDIDEPKLTIPNVTYFLCDISDFTSVEESLNKVKTSIGMPTILINNAGITHSEFIEDLPESKIRRIFDVNVLSHFWTTRALLPGMKELNRGYIVTIASVLGYIAPARLTAYAATKAANIAFHESVTYELETYKKGTTTLGIKTLLVTPGQIDTPMFENVSTPSEFFAPMVRPEELAHKIVQAIIEGKTGAIRAPFYTNFIPLMAVLPKTLVSFLRRLAKVDRSIKDDSKLVDEI</sequence>
<dbReference type="SUPFAM" id="SSF51735">
    <property type="entry name" value="NAD(P)-binding Rossmann-fold domains"/>
    <property type="match status" value="1"/>
</dbReference>
<dbReference type="CDD" id="cd05339">
    <property type="entry name" value="17beta-HSDXI-like_SDR_c"/>
    <property type="match status" value="1"/>
</dbReference>
<dbReference type="GO" id="GO:0016616">
    <property type="term" value="F:oxidoreductase activity, acting on the CH-OH group of donors, NAD or NADP as acceptor"/>
    <property type="evidence" value="ECO:0007669"/>
    <property type="project" value="TreeGrafter"/>
</dbReference>
<dbReference type="PRINTS" id="PR00081">
    <property type="entry name" value="GDHRDH"/>
</dbReference>
<dbReference type="Pfam" id="PF00106">
    <property type="entry name" value="adh_short"/>
    <property type="match status" value="1"/>
</dbReference>